<dbReference type="CDD" id="cd12912">
    <property type="entry name" value="PDC2_MCP_like"/>
    <property type="match status" value="1"/>
</dbReference>
<dbReference type="AlphaFoldDB" id="A0A9E6TP68"/>
<dbReference type="CDD" id="cd18773">
    <property type="entry name" value="PDC1_HK_sensor"/>
    <property type="match status" value="1"/>
</dbReference>
<keyword evidence="5" id="KW-1003">Cell membrane</keyword>
<gene>
    <name evidence="12" type="ORF">HU752_019335</name>
</gene>
<evidence type="ECO:0000256" key="7">
    <source>
        <dbReference type="ARBA" id="ARBA00022989"/>
    </source>
</evidence>
<evidence type="ECO:0000256" key="6">
    <source>
        <dbReference type="ARBA" id="ARBA00022692"/>
    </source>
</evidence>
<evidence type="ECO:0000256" key="9">
    <source>
        <dbReference type="ARBA" id="ARBA00034247"/>
    </source>
</evidence>
<evidence type="ECO:0000256" key="3">
    <source>
        <dbReference type="ARBA" id="ARBA00004651"/>
    </source>
</evidence>
<evidence type="ECO:0000256" key="8">
    <source>
        <dbReference type="ARBA" id="ARBA00023136"/>
    </source>
</evidence>
<evidence type="ECO:0000256" key="10">
    <source>
        <dbReference type="SAM" id="Phobius"/>
    </source>
</evidence>
<reference evidence="12 13" key="2">
    <citation type="journal article" date="2021" name="Microorganisms">
        <title>The Ever-Expanding Pseudomonas Genus: Description of 43 New Species and Partition of the Pseudomonas putida Group.</title>
        <authorList>
            <person name="Girard L."/>
            <person name="Lood C."/>
            <person name="Hofte M."/>
            <person name="Vandamme P."/>
            <person name="Rokni-Zadeh H."/>
            <person name="van Noort V."/>
            <person name="Lavigne R."/>
            <person name="De Mot R."/>
        </authorList>
    </citation>
    <scope>NUCLEOTIDE SEQUENCE [LARGE SCALE GENOMIC DNA]</scope>
    <source>
        <strain evidence="12 13">RW8P3</strain>
    </source>
</reference>
<dbReference type="Gene3D" id="3.30.450.20">
    <property type="entry name" value="PAS domain"/>
    <property type="match status" value="1"/>
</dbReference>
<dbReference type="PANTHER" id="PTHR45138">
    <property type="entry name" value="REGULATORY COMPONENTS OF SENSORY TRANSDUCTION SYSTEM"/>
    <property type="match status" value="1"/>
</dbReference>
<dbReference type="SUPFAM" id="SSF103190">
    <property type="entry name" value="Sensory domain-like"/>
    <property type="match status" value="1"/>
</dbReference>
<reference evidence="12 13" key="1">
    <citation type="journal article" date="2020" name="Microorganisms">
        <title>Reliable Identification of Environmental Pseudomonas Isolates Using the rpoD Gene.</title>
        <authorList>
            <consortium name="The Broad Institute Genome Sequencing Platform"/>
            <person name="Girard L."/>
            <person name="Lood C."/>
            <person name="Rokni-Zadeh H."/>
            <person name="van Noort V."/>
            <person name="Lavigne R."/>
            <person name="De Mot R."/>
        </authorList>
    </citation>
    <scope>NUCLEOTIDE SEQUENCE [LARGE SCALE GENOMIC DNA]</scope>
    <source>
        <strain evidence="12 13">RW8P3</strain>
    </source>
</reference>
<dbReference type="InterPro" id="IPR029151">
    <property type="entry name" value="Sensor-like_sf"/>
</dbReference>
<dbReference type="InterPro" id="IPR050469">
    <property type="entry name" value="Diguanylate_Cyclase"/>
</dbReference>
<dbReference type="SMART" id="SM00267">
    <property type="entry name" value="GGDEF"/>
    <property type="match status" value="1"/>
</dbReference>
<dbReference type="SUPFAM" id="SSF55073">
    <property type="entry name" value="Nucleotide cyclase"/>
    <property type="match status" value="1"/>
</dbReference>
<dbReference type="Proteomes" id="UP000634530">
    <property type="component" value="Chromosome"/>
</dbReference>
<dbReference type="NCBIfam" id="TIGR00254">
    <property type="entry name" value="GGDEF"/>
    <property type="match status" value="1"/>
</dbReference>
<keyword evidence="7 10" id="KW-1133">Transmembrane helix</keyword>
<dbReference type="Gene3D" id="3.30.70.270">
    <property type="match status" value="1"/>
</dbReference>
<dbReference type="PROSITE" id="PS50887">
    <property type="entry name" value="GGDEF"/>
    <property type="match status" value="1"/>
</dbReference>
<dbReference type="GO" id="GO:0005886">
    <property type="term" value="C:plasma membrane"/>
    <property type="evidence" value="ECO:0007669"/>
    <property type="project" value="UniProtKB-SubCell"/>
</dbReference>
<comment type="subcellular location">
    <subcellularLocation>
        <location evidence="2">Cell inner membrane</location>
    </subcellularLocation>
    <subcellularLocation>
        <location evidence="3">Cell membrane</location>
        <topology evidence="3">Multi-pass membrane protein</topology>
    </subcellularLocation>
</comment>
<comment type="catalytic activity">
    <reaction evidence="9">
        <text>2 GTP = 3',3'-c-di-GMP + 2 diphosphate</text>
        <dbReference type="Rhea" id="RHEA:24898"/>
        <dbReference type="ChEBI" id="CHEBI:33019"/>
        <dbReference type="ChEBI" id="CHEBI:37565"/>
        <dbReference type="ChEBI" id="CHEBI:58805"/>
        <dbReference type="EC" id="2.7.7.65"/>
    </reaction>
</comment>
<dbReference type="InterPro" id="IPR029787">
    <property type="entry name" value="Nucleotide_cyclase"/>
</dbReference>
<dbReference type="GO" id="GO:1902201">
    <property type="term" value="P:negative regulation of bacterial-type flagellum-dependent cell motility"/>
    <property type="evidence" value="ECO:0007669"/>
    <property type="project" value="TreeGrafter"/>
</dbReference>
<keyword evidence="6 10" id="KW-0812">Transmembrane</keyword>
<evidence type="ECO:0000313" key="13">
    <source>
        <dbReference type="Proteomes" id="UP000634530"/>
    </source>
</evidence>
<dbReference type="Pfam" id="PF00990">
    <property type="entry name" value="GGDEF"/>
    <property type="match status" value="1"/>
</dbReference>
<dbReference type="CDD" id="cd01949">
    <property type="entry name" value="GGDEF"/>
    <property type="match status" value="1"/>
</dbReference>
<proteinExistence type="predicted"/>
<evidence type="ECO:0000313" key="12">
    <source>
        <dbReference type="EMBL" id="QXI26113.1"/>
    </source>
</evidence>
<keyword evidence="8 10" id="KW-0472">Membrane</keyword>
<dbReference type="FunFam" id="3.30.70.270:FF:000001">
    <property type="entry name" value="Diguanylate cyclase domain protein"/>
    <property type="match status" value="1"/>
</dbReference>
<dbReference type="RefSeq" id="WP_186679258.1">
    <property type="nucleotide sequence ID" value="NZ_CP077093.1"/>
</dbReference>
<dbReference type="Pfam" id="PF02743">
    <property type="entry name" value="dCache_1"/>
    <property type="match status" value="1"/>
</dbReference>
<evidence type="ECO:0000256" key="5">
    <source>
        <dbReference type="ARBA" id="ARBA00022475"/>
    </source>
</evidence>
<dbReference type="PANTHER" id="PTHR45138:SF9">
    <property type="entry name" value="DIGUANYLATE CYCLASE DGCM-RELATED"/>
    <property type="match status" value="1"/>
</dbReference>
<feature type="transmembrane region" description="Helical" evidence="10">
    <location>
        <begin position="273"/>
        <end position="299"/>
    </location>
</feature>
<dbReference type="InterPro" id="IPR000160">
    <property type="entry name" value="GGDEF_dom"/>
</dbReference>
<sequence length="522" mass="56870">MSTRKQPRLKLRTLILLFALLSACVTLVNSLWVIYTVQRDAVISDVLEDNTSYAYRISVSVDQLLSADLSRLDYSADRIAGRFAEQGLVKEEISRLLGQDKSFNSVLVADAKGNVLVSVPASLRLDGKPLRDMEPILRRSVMISNAFRSIAGNLVVFLSCPVTAADGSYLGLVGGSVRLDEGNALHELIDQHVRHDGAFVYIVDRTGRILFHPDPTHVGTIADDAVTRTALRSTQGSLQTEEMLAGFASVPAAGWAVISQQPLSTTNGELQALMWKVCLGLIPLGILAGILIMGAGTYLSSPLARLATFAQQLDSRESYEQIRAIPVRFIEEWRIRRALLQSASLLQEKISHLNQQAQSDALTGLSNRRAMVDAIAGWQRAGVAFAVISVDIDHFKRVNDTWGHSAGDEALRVLAGLMRRCARKSDLACRVGGEEFMLLLPAASLAEAAEVAERLRHTVEITDIETVGRITISAGVARWQPNGESTATVFEAVDRLLYQAKESGRNAVVVQAPDSPMSSFLQ</sequence>
<dbReference type="GO" id="GO:0043709">
    <property type="term" value="P:cell adhesion involved in single-species biofilm formation"/>
    <property type="evidence" value="ECO:0007669"/>
    <property type="project" value="TreeGrafter"/>
</dbReference>
<dbReference type="PROSITE" id="PS51257">
    <property type="entry name" value="PROKAR_LIPOPROTEIN"/>
    <property type="match status" value="1"/>
</dbReference>
<evidence type="ECO:0000256" key="1">
    <source>
        <dbReference type="ARBA" id="ARBA00001946"/>
    </source>
</evidence>
<dbReference type="EMBL" id="CP077093">
    <property type="protein sequence ID" value="QXI26113.1"/>
    <property type="molecule type" value="Genomic_DNA"/>
</dbReference>
<comment type="cofactor">
    <cofactor evidence="1">
        <name>Mg(2+)</name>
        <dbReference type="ChEBI" id="CHEBI:18420"/>
    </cofactor>
</comment>
<keyword evidence="13" id="KW-1185">Reference proteome</keyword>
<dbReference type="InterPro" id="IPR033479">
    <property type="entry name" value="dCache_1"/>
</dbReference>
<dbReference type="InterPro" id="IPR043128">
    <property type="entry name" value="Rev_trsase/Diguanyl_cyclase"/>
</dbReference>
<evidence type="ECO:0000256" key="2">
    <source>
        <dbReference type="ARBA" id="ARBA00004533"/>
    </source>
</evidence>
<dbReference type="KEGG" id="pvw:HU752_019335"/>
<protein>
    <recommendedName>
        <fullName evidence="4">diguanylate cyclase</fullName>
        <ecNumber evidence="4">2.7.7.65</ecNumber>
    </recommendedName>
</protein>
<feature type="domain" description="GGDEF" evidence="11">
    <location>
        <begin position="383"/>
        <end position="513"/>
    </location>
</feature>
<evidence type="ECO:0000259" key="11">
    <source>
        <dbReference type="PROSITE" id="PS50887"/>
    </source>
</evidence>
<dbReference type="GO" id="GO:0052621">
    <property type="term" value="F:diguanylate cyclase activity"/>
    <property type="evidence" value="ECO:0007669"/>
    <property type="project" value="UniProtKB-EC"/>
</dbReference>
<name>A0A9E6TP68_9PSED</name>
<dbReference type="EC" id="2.7.7.65" evidence="4"/>
<organism evidence="12 13">
    <name type="scientific">Pseudomonas vanderleydeniana</name>
    <dbReference type="NCBI Taxonomy" id="2745495"/>
    <lineage>
        <taxon>Bacteria</taxon>
        <taxon>Pseudomonadati</taxon>
        <taxon>Pseudomonadota</taxon>
        <taxon>Gammaproteobacteria</taxon>
        <taxon>Pseudomonadales</taxon>
        <taxon>Pseudomonadaceae</taxon>
        <taxon>Pseudomonas</taxon>
    </lineage>
</organism>
<evidence type="ECO:0000256" key="4">
    <source>
        <dbReference type="ARBA" id="ARBA00012528"/>
    </source>
</evidence>
<accession>A0A9E6TP68</accession>